<evidence type="ECO:0000313" key="2">
    <source>
        <dbReference type="EMBL" id="MBV4357484.1"/>
    </source>
</evidence>
<organism evidence="2 3">
    <name type="scientific">Pinibacter aurantiacus</name>
    <dbReference type="NCBI Taxonomy" id="2851599"/>
    <lineage>
        <taxon>Bacteria</taxon>
        <taxon>Pseudomonadati</taxon>
        <taxon>Bacteroidota</taxon>
        <taxon>Chitinophagia</taxon>
        <taxon>Chitinophagales</taxon>
        <taxon>Chitinophagaceae</taxon>
        <taxon>Pinibacter</taxon>
    </lineage>
</organism>
<gene>
    <name evidence="2" type="ORF">KTO63_10025</name>
</gene>
<name>A0A9E2W439_9BACT</name>
<dbReference type="InterPro" id="IPR023210">
    <property type="entry name" value="NADP_OxRdtase_dom"/>
</dbReference>
<dbReference type="RefSeq" id="WP_217791129.1">
    <property type="nucleotide sequence ID" value="NZ_JAHSPG010000006.1"/>
</dbReference>
<dbReference type="GO" id="GO:0005829">
    <property type="term" value="C:cytosol"/>
    <property type="evidence" value="ECO:0007669"/>
    <property type="project" value="TreeGrafter"/>
</dbReference>
<dbReference type="Pfam" id="PF00248">
    <property type="entry name" value="Aldo_ket_red"/>
    <property type="match status" value="1"/>
</dbReference>
<evidence type="ECO:0000259" key="1">
    <source>
        <dbReference type="Pfam" id="PF00248"/>
    </source>
</evidence>
<proteinExistence type="predicted"/>
<dbReference type="PANTHER" id="PTHR42686">
    <property type="entry name" value="GH17980P-RELATED"/>
    <property type="match status" value="1"/>
</dbReference>
<dbReference type="PANTHER" id="PTHR42686:SF1">
    <property type="entry name" value="GH17980P-RELATED"/>
    <property type="match status" value="1"/>
</dbReference>
<accession>A0A9E2W439</accession>
<protein>
    <submittedName>
        <fullName evidence="2">Aldo/keto reductase</fullName>
    </submittedName>
</protein>
<reference evidence="2" key="1">
    <citation type="submission" date="2021-06" db="EMBL/GenBank/DDBJ databases">
        <authorList>
            <person name="Huq M.A."/>
        </authorList>
    </citation>
    <scope>NUCLEOTIDE SEQUENCE</scope>
    <source>
        <strain evidence="2">MAH-26</strain>
    </source>
</reference>
<comment type="caution">
    <text evidence="2">The sequence shown here is derived from an EMBL/GenBank/DDBJ whole genome shotgun (WGS) entry which is preliminary data.</text>
</comment>
<dbReference type="CDD" id="cd19090">
    <property type="entry name" value="AKR_AKR15A-like"/>
    <property type="match status" value="1"/>
</dbReference>
<dbReference type="GO" id="GO:0016491">
    <property type="term" value="F:oxidoreductase activity"/>
    <property type="evidence" value="ECO:0007669"/>
    <property type="project" value="InterPro"/>
</dbReference>
<dbReference type="InterPro" id="IPR020471">
    <property type="entry name" value="AKR"/>
</dbReference>
<feature type="domain" description="NADP-dependent oxidoreductase" evidence="1">
    <location>
        <begin position="15"/>
        <end position="296"/>
    </location>
</feature>
<keyword evidence="3" id="KW-1185">Reference proteome</keyword>
<dbReference type="EMBL" id="JAHSPG010000006">
    <property type="protein sequence ID" value="MBV4357484.1"/>
    <property type="molecule type" value="Genomic_DNA"/>
</dbReference>
<dbReference type="AlphaFoldDB" id="A0A9E2W439"/>
<sequence length="309" mass="34358">MSNPLTETFFSSRCVLGTAGLGGIWGPVNVEESIQTILHALDSGCTAIDMAPAYADAEVIVGEALKLWKGKLPFISTKVGRLKSFASGDGSYDYSNEGMEQSVMNSLQTLGVPCVDLLLLHEPEVVSADEVERVVEKMVSFKRRGIAQKIGLGGNYPDCYKSYLSKGVFDVVMRFNKLNACIMEDQYTELPFCIDNNIEYFLASPLYMGLLGQRFDEFSLNKPDWIPEHIMSRAREVKLIADKYNMPLNELAHRYLLGLSSAFRIVIGASNMQQLTSTIKDINHGPLPLEIQTQIADCLQDKTMYGTNR</sequence>
<evidence type="ECO:0000313" key="3">
    <source>
        <dbReference type="Proteomes" id="UP000812270"/>
    </source>
</evidence>
<dbReference type="Proteomes" id="UP000812270">
    <property type="component" value="Unassembled WGS sequence"/>
</dbReference>